<dbReference type="SUPFAM" id="SSF47336">
    <property type="entry name" value="ACP-like"/>
    <property type="match status" value="1"/>
</dbReference>
<sequence length="730" mass="80717">QVGRQDDFFALGGHSLLATQVASRIRTELGAELPLRALFEAPTVESLARRLEKAARAKVMAMGPERGNAAPPLSFAQQRLWFIDQLEPGTALYNVPVAVRLEGTLRQDILERALREVTRRHEALRTTFAEENGQPIQVIHPEMSLHLEQVEVSGADAQERETQARQRITQEVSKPFDLLRGPLFRALLVKLEEQHHVLVVTMHHIVSDGWSLGVLVREVSALYTAFAEDRASPLLELSMQYADYALWQRQELQGEALQREVDYWKRKLSGAAPVLELPTDHPRPAVRGNAGASQAFLWPAAFAQGLRDLAKREGASLYMVLLAGWQAVLSRYSGQEDISIGSPIAGRTRTELEGLIGFFVNTLVLRTHVEGGASFRALLQQVRETVLGAQEHQQVPFEKLVEALQPERDRSHTPLFQALLALQNLPMGEARLPGLTLKPVDLEGRTAKFDLSIFFEERPRGLGVLIEYGTDLFEAATVRRMVEHLRVLLEGVLAHPETRVDRLPLLDAGERSQLLEQWARAQGEHPGTDAVHARFEAQARKTPDAVALKSAERGDTLTYGELDAKANQLAHHLRSLGVKRGTRVGVYVERSFEMVVGLLAILKAGGAYVPVDRNYPAERIALMLEDAGVEVTLTQQSLAEKLPASAGRPLALDTAWSEVARQPVTAPRVEVSAEDLAYVMFTSGSTGRPKGVCIPHRGITRLVVGNGFLRFGPEEVWLQLAPVAFDASTL</sequence>
<dbReference type="InterPro" id="IPR020845">
    <property type="entry name" value="AMP-binding_CS"/>
</dbReference>
<dbReference type="Gene3D" id="3.40.50.980">
    <property type="match status" value="2"/>
</dbReference>
<organism evidence="5 6">
    <name type="scientific">Corallococcus interemptor</name>
    <dbReference type="NCBI Taxonomy" id="2316720"/>
    <lineage>
        <taxon>Bacteria</taxon>
        <taxon>Pseudomonadati</taxon>
        <taxon>Myxococcota</taxon>
        <taxon>Myxococcia</taxon>
        <taxon>Myxococcales</taxon>
        <taxon>Cystobacterineae</taxon>
        <taxon>Myxococcaceae</taxon>
        <taxon>Corallococcus</taxon>
    </lineage>
</organism>
<protein>
    <submittedName>
        <fullName evidence="5">Non-ribosomal peptide synthetase</fullName>
    </submittedName>
</protein>
<dbReference type="InterPro" id="IPR009081">
    <property type="entry name" value="PP-bd_ACP"/>
</dbReference>
<dbReference type="FunFam" id="3.30.559.10:FF:000012">
    <property type="entry name" value="Non-ribosomal peptide synthetase"/>
    <property type="match status" value="1"/>
</dbReference>
<feature type="domain" description="Carrier" evidence="4">
    <location>
        <begin position="1"/>
        <end position="55"/>
    </location>
</feature>
<dbReference type="Gene3D" id="3.30.559.30">
    <property type="entry name" value="Nonribosomal peptide synthetase, condensation domain"/>
    <property type="match status" value="1"/>
</dbReference>
<dbReference type="InterPro" id="IPR006162">
    <property type="entry name" value="Ppantetheine_attach_site"/>
</dbReference>
<evidence type="ECO:0000256" key="2">
    <source>
        <dbReference type="ARBA" id="ARBA00022450"/>
    </source>
</evidence>
<keyword evidence="3" id="KW-0597">Phosphoprotein</keyword>
<dbReference type="InterPro" id="IPR023213">
    <property type="entry name" value="CAT-like_dom_sf"/>
</dbReference>
<evidence type="ECO:0000256" key="3">
    <source>
        <dbReference type="ARBA" id="ARBA00022553"/>
    </source>
</evidence>
<feature type="non-terminal residue" evidence="5">
    <location>
        <position position="1"/>
    </location>
</feature>
<dbReference type="GO" id="GO:0043041">
    <property type="term" value="P:amino acid activation for nonribosomal peptide biosynthetic process"/>
    <property type="evidence" value="ECO:0007669"/>
    <property type="project" value="TreeGrafter"/>
</dbReference>
<dbReference type="PANTHER" id="PTHR45527:SF14">
    <property type="entry name" value="PLIPASTATIN SYNTHASE SUBUNIT B"/>
    <property type="match status" value="1"/>
</dbReference>
<name>A0A3A8PLF8_9BACT</name>
<dbReference type="GO" id="GO:0003824">
    <property type="term" value="F:catalytic activity"/>
    <property type="evidence" value="ECO:0007669"/>
    <property type="project" value="InterPro"/>
</dbReference>
<comment type="cofactor">
    <cofactor evidence="1">
        <name>pantetheine 4'-phosphate</name>
        <dbReference type="ChEBI" id="CHEBI:47942"/>
    </cofactor>
</comment>
<evidence type="ECO:0000256" key="1">
    <source>
        <dbReference type="ARBA" id="ARBA00001957"/>
    </source>
</evidence>
<dbReference type="Gene3D" id="3.30.559.10">
    <property type="entry name" value="Chloramphenicol acetyltransferase-like domain"/>
    <property type="match status" value="1"/>
</dbReference>
<dbReference type="AlphaFoldDB" id="A0A3A8PLF8"/>
<dbReference type="EMBL" id="RAWM01000251">
    <property type="protein sequence ID" value="RKH56929.1"/>
    <property type="molecule type" value="Genomic_DNA"/>
</dbReference>
<dbReference type="GO" id="GO:0044550">
    <property type="term" value="P:secondary metabolite biosynthetic process"/>
    <property type="evidence" value="ECO:0007669"/>
    <property type="project" value="TreeGrafter"/>
</dbReference>
<dbReference type="PROSITE" id="PS00455">
    <property type="entry name" value="AMP_BINDING"/>
    <property type="match status" value="1"/>
</dbReference>
<dbReference type="Pfam" id="PF00501">
    <property type="entry name" value="AMP-binding"/>
    <property type="match status" value="1"/>
</dbReference>
<accession>A0A3A8PLF8</accession>
<gene>
    <name evidence="5" type="ORF">D7X96_38875</name>
</gene>
<reference evidence="6" key="1">
    <citation type="submission" date="2018-09" db="EMBL/GenBank/DDBJ databases">
        <authorList>
            <person name="Livingstone P.G."/>
            <person name="Whitworth D.E."/>
        </authorList>
    </citation>
    <scope>NUCLEOTIDE SEQUENCE [LARGE SCALE GENOMIC DNA]</scope>
    <source>
        <strain evidence="6">AB047A</strain>
    </source>
</reference>
<dbReference type="FunFam" id="3.40.50.980:FF:000001">
    <property type="entry name" value="Non-ribosomal peptide synthetase"/>
    <property type="match status" value="1"/>
</dbReference>
<evidence type="ECO:0000313" key="5">
    <source>
        <dbReference type="EMBL" id="RKH56929.1"/>
    </source>
</evidence>
<dbReference type="CDD" id="cd19531">
    <property type="entry name" value="LCL_NRPS-like"/>
    <property type="match status" value="1"/>
</dbReference>
<dbReference type="InterPro" id="IPR036736">
    <property type="entry name" value="ACP-like_sf"/>
</dbReference>
<dbReference type="RefSeq" id="WP_147468520.1">
    <property type="nucleotide sequence ID" value="NZ_RAWM01000251.1"/>
</dbReference>
<comment type="caution">
    <text evidence="5">The sequence shown here is derived from an EMBL/GenBank/DDBJ whole genome shotgun (WGS) entry which is preliminary data.</text>
</comment>
<dbReference type="Pfam" id="PF00668">
    <property type="entry name" value="Condensation"/>
    <property type="match status" value="1"/>
</dbReference>
<dbReference type="InterPro" id="IPR000873">
    <property type="entry name" value="AMP-dep_synth/lig_dom"/>
</dbReference>
<proteinExistence type="predicted"/>
<feature type="non-terminal residue" evidence="5">
    <location>
        <position position="730"/>
    </location>
</feature>
<keyword evidence="6" id="KW-1185">Reference proteome</keyword>
<dbReference type="Pfam" id="PF00550">
    <property type="entry name" value="PP-binding"/>
    <property type="match status" value="1"/>
</dbReference>
<dbReference type="SUPFAM" id="SSF56801">
    <property type="entry name" value="Acetyl-CoA synthetase-like"/>
    <property type="match status" value="1"/>
</dbReference>
<keyword evidence="2" id="KW-0596">Phosphopantetheine</keyword>
<dbReference type="SUPFAM" id="SSF52777">
    <property type="entry name" value="CoA-dependent acyltransferases"/>
    <property type="match status" value="2"/>
</dbReference>
<dbReference type="Gene3D" id="1.10.1200.10">
    <property type="entry name" value="ACP-like"/>
    <property type="match status" value="1"/>
</dbReference>
<dbReference type="OrthoDB" id="9154499at2"/>
<evidence type="ECO:0000313" key="6">
    <source>
        <dbReference type="Proteomes" id="UP000282656"/>
    </source>
</evidence>
<dbReference type="Proteomes" id="UP000282656">
    <property type="component" value="Unassembled WGS sequence"/>
</dbReference>
<dbReference type="InterPro" id="IPR001242">
    <property type="entry name" value="Condensation_dom"/>
</dbReference>
<dbReference type="PANTHER" id="PTHR45527">
    <property type="entry name" value="NONRIBOSOMAL PEPTIDE SYNTHETASE"/>
    <property type="match status" value="1"/>
</dbReference>
<dbReference type="GO" id="GO:0005829">
    <property type="term" value="C:cytosol"/>
    <property type="evidence" value="ECO:0007669"/>
    <property type="project" value="TreeGrafter"/>
</dbReference>
<dbReference type="PROSITE" id="PS50075">
    <property type="entry name" value="CARRIER"/>
    <property type="match status" value="1"/>
</dbReference>
<dbReference type="GO" id="GO:0031177">
    <property type="term" value="F:phosphopantetheine binding"/>
    <property type="evidence" value="ECO:0007669"/>
    <property type="project" value="TreeGrafter"/>
</dbReference>
<evidence type="ECO:0000259" key="4">
    <source>
        <dbReference type="PROSITE" id="PS50075"/>
    </source>
</evidence>
<dbReference type="PROSITE" id="PS00012">
    <property type="entry name" value="PHOSPHOPANTETHEINE"/>
    <property type="match status" value="1"/>
</dbReference>